<feature type="compositionally biased region" description="Polar residues" evidence="1">
    <location>
        <begin position="324"/>
        <end position="335"/>
    </location>
</feature>
<keyword evidence="4" id="KW-1185">Reference proteome</keyword>
<feature type="region of interest" description="Disordered" evidence="1">
    <location>
        <begin position="313"/>
        <end position="335"/>
    </location>
</feature>
<proteinExistence type="predicted"/>
<accession>A0A6G0I7S1</accession>
<organism evidence="3 4">
    <name type="scientific">Larimichthys crocea</name>
    <name type="common">Large yellow croaker</name>
    <name type="synonym">Pseudosciaena crocea</name>
    <dbReference type="NCBI Taxonomy" id="215358"/>
    <lineage>
        <taxon>Eukaryota</taxon>
        <taxon>Metazoa</taxon>
        <taxon>Chordata</taxon>
        <taxon>Craniata</taxon>
        <taxon>Vertebrata</taxon>
        <taxon>Euteleostomi</taxon>
        <taxon>Actinopterygii</taxon>
        <taxon>Neopterygii</taxon>
        <taxon>Teleostei</taxon>
        <taxon>Neoteleostei</taxon>
        <taxon>Acanthomorphata</taxon>
        <taxon>Eupercaria</taxon>
        <taxon>Sciaenidae</taxon>
        <taxon>Larimichthys</taxon>
    </lineage>
</organism>
<name>A0A6G0I7S1_LARCR</name>
<feature type="compositionally biased region" description="Basic and acidic residues" evidence="1">
    <location>
        <begin position="314"/>
        <end position="323"/>
    </location>
</feature>
<dbReference type="EMBL" id="REGW02000014">
    <property type="protein sequence ID" value="KAE8287272.1"/>
    <property type="molecule type" value="Genomic_DNA"/>
</dbReference>
<dbReference type="InterPro" id="IPR027124">
    <property type="entry name" value="Swc5/CFDP1/2"/>
</dbReference>
<dbReference type="SUPFAM" id="SSF56219">
    <property type="entry name" value="DNase I-like"/>
    <property type="match status" value="1"/>
</dbReference>
<gene>
    <name evidence="3" type="ORF">D5F01_LYC15244</name>
</gene>
<reference evidence="3 4" key="1">
    <citation type="submission" date="2019-07" db="EMBL/GenBank/DDBJ databases">
        <title>Chromosome genome assembly for large yellow croaker.</title>
        <authorList>
            <person name="Xiao S."/>
        </authorList>
    </citation>
    <scope>NUCLEOTIDE SEQUENCE [LARGE SCALE GENOMIC DNA]</scope>
    <source>
        <strain evidence="3">JMULYC20181020</strain>
        <tissue evidence="3">Muscle</tissue>
    </source>
</reference>
<dbReference type="PANTHER" id="PTHR23227:SF83">
    <property type="entry name" value="ENDONUCLEASE_EXONUCLEASE_PHOSPHATASE DOMAIN-CONTAINING PROTEIN"/>
    <property type="match status" value="1"/>
</dbReference>
<dbReference type="Pfam" id="PF03372">
    <property type="entry name" value="Exo_endo_phos"/>
    <property type="match status" value="1"/>
</dbReference>
<evidence type="ECO:0000313" key="4">
    <source>
        <dbReference type="Proteomes" id="UP000424527"/>
    </source>
</evidence>
<dbReference type="Proteomes" id="UP000424527">
    <property type="component" value="Unassembled WGS sequence"/>
</dbReference>
<dbReference type="GO" id="GO:0003824">
    <property type="term" value="F:catalytic activity"/>
    <property type="evidence" value="ECO:0007669"/>
    <property type="project" value="InterPro"/>
</dbReference>
<evidence type="ECO:0000259" key="2">
    <source>
        <dbReference type="Pfam" id="PF03372"/>
    </source>
</evidence>
<comment type="caution">
    <text evidence="3">The sequence shown here is derived from an EMBL/GenBank/DDBJ whole genome shotgun (WGS) entry which is preliminary data.</text>
</comment>
<dbReference type="PANTHER" id="PTHR23227">
    <property type="entry name" value="BUCENTAUR RELATED"/>
    <property type="match status" value="1"/>
</dbReference>
<dbReference type="InterPro" id="IPR036691">
    <property type="entry name" value="Endo/exonu/phosph_ase_sf"/>
</dbReference>
<evidence type="ECO:0000256" key="1">
    <source>
        <dbReference type="SAM" id="MobiDB-lite"/>
    </source>
</evidence>
<dbReference type="InterPro" id="IPR005135">
    <property type="entry name" value="Endo/exonuclease/phosphatase"/>
</dbReference>
<dbReference type="Gene3D" id="3.60.10.10">
    <property type="entry name" value="Endonuclease/exonuclease/phosphatase"/>
    <property type="match status" value="1"/>
</dbReference>
<dbReference type="CDD" id="cd09076">
    <property type="entry name" value="L1-EN"/>
    <property type="match status" value="1"/>
</dbReference>
<sequence length="335" mass="38742">MMQRRKVDILCVQETRWKSSKARSLGAGFKLFYHGVDRKRNGVGVILKEEFVSSVLEIKRVSDRVMSLKLEIKGVMFNVVSGYAPQVGCELEEKEKFWLDLDEVIQSIPRSERVVIGADFNGHVGAGNRDDEEVMGRFGIQERNTEGQMVVDFAKRMEMAVVNTFFQKRQEHRVTYKSGGRSTQVDYILCRRCNLKEISDCKVVVGESVARQHRMVVCRMTLVMRKMKRAKAEQRTKWWKLKKEECCMTFRKELRQALGGQEVLPNDWTTTANVIRETGRSVLGVSSGRKVDKETWWWNEEVKECVRRKRLAKKKWDTERTEESTVSTGVQGDAA</sequence>
<feature type="domain" description="Endonuclease/exonuclease/phosphatase" evidence="2">
    <location>
        <begin position="3"/>
        <end position="195"/>
    </location>
</feature>
<evidence type="ECO:0000313" key="3">
    <source>
        <dbReference type="EMBL" id="KAE8287272.1"/>
    </source>
</evidence>
<dbReference type="AlphaFoldDB" id="A0A6G0I7S1"/>
<protein>
    <recommendedName>
        <fullName evidence="2">Endonuclease/exonuclease/phosphatase domain-containing protein</fullName>
    </recommendedName>
</protein>